<sequence>MNYCFFLSVLLPFTFAQYPPISNLTRITSPVDGNITISYKTPPTGTCQTVFDSQEQYTGWVNIPGSYATNTFFWFISARDPTDQLTIWLNGGPGSSSMIGLFNENGPCEVVQVAQGKFATEARDWGWDRGSNMLYIDQPNQVGFSYDTPTNCSLDLLTSNLYTPQQTLPNSQPANTFLNGTFSSLNVNNTANTTEIAGMAIWHMLQGFLGAFPQYAPNNSSAMNVHLFAESYGGKYGPAFATIWEEQNAKRANGTLSQSKTIEIKLKSLGIINGCVDDLIQAPYYPDFAVNNSFGITTINPTRAKLATANFYASGGCKDLITQCRTAVQSEDPTNQGNVSSVNSACSKAYSSCLTNVMEPYYDAGRSVYDISHNLPDSFPPSTYLEYLNSADFQSAIGSPVNYTQTNLQVVSAFTSTGDYERKSYVPEIAALLNSGIHVGLMYGDRDYICNWLGGEAISLAVAQQASSEYALKFPSAGYAPIITNTSYIGGVVRQFGNLSFSRIYDAGHSIPAYQPETAFQVFARIIMGTSLSTGETIDLSVYNTTGTLNATHTTSLPSSPTNTCYLRNIPETCTEDERNMIVDGKGAIINGILYSDSSDYSAHTTTTTVSGSGSARTASVTTTTEILTGLFTATATPSPSRSFAVPTAQIDCATLLLPMFGALGLSSFFI</sequence>
<dbReference type="SUPFAM" id="SSF53474">
    <property type="entry name" value="alpha/beta-Hydrolases"/>
    <property type="match status" value="1"/>
</dbReference>
<dbReference type="InterPro" id="IPR033124">
    <property type="entry name" value="Ser_caboxypep_his_AS"/>
</dbReference>
<evidence type="ECO:0000256" key="2">
    <source>
        <dbReference type="ARBA" id="ARBA00022645"/>
    </source>
</evidence>
<protein>
    <recommendedName>
        <fullName evidence="6">Carboxypeptidase</fullName>
        <ecNumber evidence="6">3.4.16.-</ecNumber>
    </recommendedName>
</protein>
<dbReference type="PANTHER" id="PTHR11802">
    <property type="entry name" value="SERINE PROTEASE FAMILY S10 SERINE CARBOXYPEPTIDASE"/>
    <property type="match status" value="1"/>
</dbReference>
<dbReference type="Gene3D" id="3.40.50.1820">
    <property type="entry name" value="alpha/beta hydrolase"/>
    <property type="match status" value="1"/>
</dbReference>
<evidence type="ECO:0000313" key="7">
    <source>
        <dbReference type="EMBL" id="KAB8295915.1"/>
    </source>
</evidence>
<keyword evidence="3 6" id="KW-0645">Protease</keyword>
<dbReference type="GO" id="GO:0004185">
    <property type="term" value="F:serine-type carboxypeptidase activity"/>
    <property type="evidence" value="ECO:0007669"/>
    <property type="project" value="UniProtKB-UniRule"/>
</dbReference>
<evidence type="ECO:0000256" key="4">
    <source>
        <dbReference type="ARBA" id="ARBA00022801"/>
    </source>
</evidence>
<evidence type="ECO:0000256" key="5">
    <source>
        <dbReference type="ARBA" id="ARBA00023180"/>
    </source>
</evidence>
<dbReference type="OrthoDB" id="443318at2759"/>
<feature type="signal peptide" evidence="6">
    <location>
        <begin position="1"/>
        <end position="16"/>
    </location>
</feature>
<dbReference type="AlphaFoldDB" id="A0A5N6K1B3"/>
<evidence type="ECO:0000313" key="8">
    <source>
        <dbReference type="Proteomes" id="UP000326757"/>
    </source>
</evidence>
<dbReference type="PROSITE" id="PS00560">
    <property type="entry name" value="CARBOXYPEPT_SER_HIS"/>
    <property type="match status" value="1"/>
</dbReference>
<keyword evidence="2 6" id="KW-0121">Carboxypeptidase</keyword>
<name>A0A5N6K1B3_MONLA</name>
<gene>
    <name evidence="7" type="ORF">EYC80_008735</name>
</gene>
<proteinExistence type="inferred from homology"/>
<dbReference type="EC" id="3.4.16.-" evidence="6"/>
<dbReference type="InterPro" id="IPR001563">
    <property type="entry name" value="Peptidase_S10"/>
</dbReference>
<accession>A0A5N6K1B3</accession>
<organism evidence="7 8">
    <name type="scientific">Monilinia laxa</name>
    <name type="common">Brown rot fungus</name>
    <name type="synonym">Sclerotinia laxa</name>
    <dbReference type="NCBI Taxonomy" id="61186"/>
    <lineage>
        <taxon>Eukaryota</taxon>
        <taxon>Fungi</taxon>
        <taxon>Dikarya</taxon>
        <taxon>Ascomycota</taxon>
        <taxon>Pezizomycotina</taxon>
        <taxon>Leotiomycetes</taxon>
        <taxon>Helotiales</taxon>
        <taxon>Sclerotiniaceae</taxon>
        <taxon>Monilinia</taxon>
    </lineage>
</organism>
<keyword evidence="6" id="KW-0732">Signal</keyword>
<dbReference type="Pfam" id="PF00450">
    <property type="entry name" value="Peptidase_S10"/>
    <property type="match status" value="1"/>
</dbReference>
<evidence type="ECO:0000256" key="3">
    <source>
        <dbReference type="ARBA" id="ARBA00022670"/>
    </source>
</evidence>
<comment type="caution">
    <text evidence="7">The sequence shown here is derived from an EMBL/GenBank/DDBJ whole genome shotgun (WGS) entry which is preliminary data.</text>
</comment>
<dbReference type="GO" id="GO:0000324">
    <property type="term" value="C:fungal-type vacuole"/>
    <property type="evidence" value="ECO:0007669"/>
    <property type="project" value="TreeGrafter"/>
</dbReference>
<feature type="chain" id="PRO_5031599105" description="Carboxypeptidase" evidence="6">
    <location>
        <begin position="17"/>
        <end position="671"/>
    </location>
</feature>
<evidence type="ECO:0000256" key="1">
    <source>
        <dbReference type="ARBA" id="ARBA00009431"/>
    </source>
</evidence>
<keyword evidence="8" id="KW-1185">Reference proteome</keyword>
<dbReference type="PRINTS" id="PR00724">
    <property type="entry name" value="CRBOXYPTASEC"/>
</dbReference>
<dbReference type="Proteomes" id="UP000326757">
    <property type="component" value="Unassembled WGS sequence"/>
</dbReference>
<keyword evidence="4 6" id="KW-0378">Hydrolase</keyword>
<dbReference type="EMBL" id="VIGI01000009">
    <property type="protein sequence ID" value="KAB8295915.1"/>
    <property type="molecule type" value="Genomic_DNA"/>
</dbReference>
<dbReference type="PANTHER" id="PTHR11802:SF404">
    <property type="entry name" value="CARBOXYPEPTIDASE"/>
    <property type="match status" value="1"/>
</dbReference>
<dbReference type="GO" id="GO:0006508">
    <property type="term" value="P:proteolysis"/>
    <property type="evidence" value="ECO:0007669"/>
    <property type="project" value="UniProtKB-KW"/>
</dbReference>
<comment type="similarity">
    <text evidence="1 6">Belongs to the peptidase S10 family.</text>
</comment>
<dbReference type="PROSITE" id="PS00131">
    <property type="entry name" value="CARBOXYPEPT_SER_SER"/>
    <property type="match status" value="1"/>
</dbReference>
<dbReference type="InterPro" id="IPR029058">
    <property type="entry name" value="AB_hydrolase_fold"/>
</dbReference>
<dbReference type="InterPro" id="IPR018202">
    <property type="entry name" value="Ser_caboxypep_ser_AS"/>
</dbReference>
<keyword evidence="5" id="KW-0325">Glycoprotein</keyword>
<evidence type="ECO:0000256" key="6">
    <source>
        <dbReference type="RuleBase" id="RU361156"/>
    </source>
</evidence>
<reference evidence="7 8" key="1">
    <citation type="submission" date="2019-06" db="EMBL/GenBank/DDBJ databases">
        <title>Genome Sequence of the Brown Rot Fungal Pathogen Monilinia laxa.</title>
        <authorList>
            <person name="De Miccolis Angelini R.M."/>
            <person name="Landi L."/>
            <person name="Abate D."/>
            <person name="Pollastro S."/>
            <person name="Romanazzi G."/>
            <person name="Faretra F."/>
        </authorList>
    </citation>
    <scope>NUCLEOTIDE SEQUENCE [LARGE SCALE GENOMIC DNA]</scope>
    <source>
        <strain evidence="7 8">Mlax316</strain>
    </source>
</reference>